<feature type="active site" evidence="9">
    <location>
        <position position="120"/>
    </location>
</feature>
<dbReference type="Gene3D" id="3.30.870.10">
    <property type="entry name" value="Endonuclease Chain A"/>
    <property type="match status" value="2"/>
</dbReference>
<dbReference type="CDD" id="cd09110">
    <property type="entry name" value="PLDc_CLS_1"/>
    <property type="match status" value="1"/>
</dbReference>
<evidence type="ECO:0000256" key="7">
    <source>
        <dbReference type="ARBA" id="ARBA00023209"/>
    </source>
</evidence>
<dbReference type="InterPro" id="IPR030872">
    <property type="entry name" value="Cardiolipin_synth_ClsB"/>
</dbReference>
<dbReference type="Pfam" id="PF13091">
    <property type="entry name" value="PLDc_2"/>
    <property type="match status" value="2"/>
</dbReference>
<evidence type="ECO:0000256" key="6">
    <source>
        <dbReference type="ARBA" id="ARBA00023136"/>
    </source>
</evidence>
<gene>
    <name evidence="9 11" type="primary">clsB</name>
    <name evidence="11" type="ORF">Tfont_01203</name>
</gene>
<evidence type="ECO:0000256" key="3">
    <source>
        <dbReference type="ARBA" id="ARBA00022679"/>
    </source>
</evidence>
<comment type="subcellular location">
    <subcellularLocation>
        <location evidence="9">Cell membrane</location>
        <topology evidence="9">Peripheral membrane protein</topology>
    </subcellularLocation>
</comment>
<evidence type="ECO:0000313" key="12">
    <source>
        <dbReference type="Proteomes" id="UP000316388"/>
    </source>
</evidence>
<keyword evidence="2 9" id="KW-0444">Lipid biosynthesis</keyword>
<evidence type="ECO:0000256" key="2">
    <source>
        <dbReference type="ARBA" id="ARBA00022516"/>
    </source>
</evidence>
<dbReference type="EMBL" id="VJOO01000008">
    <property type="protein sequence ID" value="TSE37295.1"/>
    <property type="molecule type" value="Genomic_DNA"/>
</dbReference>
<dbReference type="InterPro" id="IPR025202">
    <property type="entry name" value="PLD-like_dom"/>
</dbReference>
<feature type="active site" evidence="9">
    <location>
        <position position="113"/>
    </location>
</feature>
<evidence type="ECO:0000256" key="1">
    <source>
        <dbReference type="ARBA" id="ARBA00022475"/>
    </source>
</evidence>
<dbReference type="RefSeq" id="WP_260682291.1">
    <property type="nucleotide sequence ID" value="NZ_VJOO01000008.1"/>
</dbReference>
<reference evidence="11 12" key="1">
    <citation type="submission" date="2019-07" db="EMBL/GenBank/DDBJ databases">
        <title>Tepidimonas fonticaldi AT-A2 draft genome.</title>
        <authorList>
            <person name="Da Costa M.S."/>
            <person name="Froufe H.J.C."/>
            <person name="Egas C."/>
            <person name="Albuquerque L."/>
        </authorList>
    </citation>
    <scope>NUCLEOTIDE SEQUENCE [LARGE SCALE GENOMIC DNA]</scope>
    <source>
        <strain evidence="11 12">AT-A2</strain>
    </source>
</reference>
<dbReference type="NCBIfam" id="NF008427">
    <property type="entry name" value="PRK11263.1"/>
    <property type="match status" value="1"/>
</dbReference>
<dbReference type="InterPro" id="IPR001736">
    <property type="entry name" value="PLipase_D/transphosphatidylase"/>
</dbReference>
<dbReference type="CDD" id="cd09159">
    <property type="entry name" value="PLDc_ybhO_like_2"/>
    <property type="match status" value="1"/>
</dbReference>
<comment type="catalytic activity">
    <reaction evidence="9">
        <text>2 a 1,2-diacyl-sn-glycero-3-phospho-(1'-sn-glycerol) = a cardiolipin + glycerol</text>
        <dbReference type="Rhea" id="RHEA:31451"/>
        <dbReference type="ChEBI" id="CHEBI:17754"/>
        <dbReference type="ChEBI" id="CHEBI:62237"/>
        <dbReference type="ChEBI" id="CHEBI:64716"/>
    </reaction>
</comment>
<name>A0A554XN90_9BURK</name>
<evidence type="ECO:0000313" key="11">
    <source>
        <dbReference type="EMBL" id="TSE37295.1"/>
    </source>
</evidence>
<evidence type="ECO:0000256" key="5">
    <source>
        <dbReference type="ARBA" id="ARBA00023098"/>
    </source>
</evidence>
<organism evidence="11 12">
    <name type="scientific">Tepidimonas fonticaldi</name>
    <dbReference type="NCBI Taxonomy" id="1101373"/>
    <lineage>
        <taxon>Bacteria</taxon>
        <taxon>Pseudomonadati</taxon>
        <taxon>Pseudomonadota</taxon>
        <taxon>Betaproteobacteria</taxon>
        <taxon>Burkholderiales</taxon>
        <taxon>Tepidimonas</taxon>
    </lineage>
</organism>
<dbReference type="SMART" id="SM00155">
    <property type="entry name" value="PLDc"/>
    <property type="match status" value="2"/>
</dbReference>
<evidence type="ECO:0000256" key="4">
    <source>
        <dbReference type="ARBA" id="ARBA00022737"/>
    </source>
</evidence>
<dbReference type="HAMAP" id="MF_01917">
    <property type="entry name" value="Cardiolipin_synth_ClsB"/>
    <property type="match status" value="1"/>
</dbReference>
<keyword evidence="4" id="KW-0677">Repeat</keyword>
<proteinExistence type="inferred from homology"/>
<evidence type="ECO:0000259" key="10">
    <source>
        <dbReference type="PROSITE" id="PS50035"/>
    </source>
</evidence>
<feature type="domain" description="PLD phosphodiesterase" evidence="10">
    <location>
        <begin position="320"/>
        <end position="347"/>
    </location>
</feature>
<keyword evidence="5 9" id="KW-0443">Lipid metabolism</keyword>
<dbReference type="AlphaFoldDB" id="A0A554XN90"/>
<sequence length="416" mass="47380">MTAPLRPGHRLRLLEGGRALFPAMVQAMDRARHLIHVETYIFVFAHDALPVAEAMERAARRGVQVRLVVDAVGTPQVPPEWVQRFRAAGVQWRIYAPLGRLGLLIPSRWRRLHRKLCVVDGVVGFCGGINLIDDRDDVVLGRLAVPRLDYAVEVSGPLVSDMLATMERLWWRLLAARRARQREFRAAWQAWRAARAGDDLHAWWHGWLTERDAASTDPESVPPIHGAAAAVLWRDNVRHRHDIEHAYLQAIAQARHELIIANAYFIPGRRLRHALAQAAARGVRVRLLVQGKYERFLQYHAPRPVHAWLLRAGVEIHEYAPSALHAKVAVADECWATVGSTNLDPISLLLAREANVVTTDARFVRHLRARLDHLMRTAGVALDMESLQRRPWRERARDWIAFAVMRAVLFLTGHRY</sequence>
<feature type="active site" evidence="9">
    <location>
        <position position="115"/>
    </location>
</feature>
<evidence type="ECO:0000256" key="9">
    <source>
        <dbReference type="HAMAP-Rule" id="MF_01917"/>
    </source>
</evidence>
<keyword evidence="3 9" id="KW-0808">Transferase</keyword>
<dbReference type="GO" id="GO:0008808">
    <property type="term" value="F:cardiolipin synthase activity"/>
    <property type="evidence" value="ECO:0007669"/>
    <property type="project" value="InterPro"/>
</dbReference>
<dbReference type="Proteomes" id="UP000316388">
    <property type="component" value="Unassembled WGS sequence"/>
</dbReference>
<comment type="similarity">
    <text evidence="9">Belongs to the phospholipase D family. Cardiolipin synthase subfamily. ClsB sub-subfamily.</text>
</comment>
<keyword evidence="7 9" id="KW-0594">Phospholipid biosynthesis</keyword>
<dbReference type="SUPFAM" id="SSF56024">
    <property type="entry name" value="Phospholipase D/nuclease"/>
    <property type="match status" value="2"/>
</dbReference>
<accession>A0A554XN90</accession>
<dbReference type="PANTHER" id="PTHR21248:SF23">
    <property type="entry name" value="CARDIOLIPIN SYNTHASE B"/>
    <property type="match status" value="1"/>
</dbReference>
<feature type="domain" description="PLD phosphodiesterase" evidence="10">
    <location>
        <begin position="108"/>
        <end position="135"/>
    </location>
</feature>
<keyword evidence="6 9" id="KW-0472">Membrane</keyword>
<dbReference type="PANTHER" id="PTHR21248">
    <property type="entry name" value="CARDIOLIPIN SYNTHASE"/>
    <property type="match status" value="1"/>
</dbReference>
<feature type="active site" evidence="9">
    <location>
        <position position="325"/>
    </location>
</feature>
<dbReference type="EC" id="2.7.8.-" evidence="9"/>
<feature type="active site" evidence="9">
    <location>
        <position position="327"/>
    </location>
</feature>
<keyword evidence="1 9" id="KW-1003">Cell membrane</keyword>
<protein>
    <recommendedName>
        <fullName evidence="9">Cardiolipin synthase B</fullName>
        <shortName evidence="9">CL synthase</shortName>
        <ecNumber evidence="9">2.7.8.-</ecNumber>
    </recommendedName>
</protein>
<dbReference type="GO" id="GO:0032049">
    <property type="term" value="P:cardiolipin biosynthetic process"/>
    <property type="evidence" value="ECO:0007669"/>
    <property type="project" value="InterPro"/>
</dbReference>
<comment type="function">
    <text evidence="9">Catalyzes the phosphatidyl group transfer from one phosphatidylglycerol molecule to another to form cardiolipin (CL) (diphosphatidylglycerol) and glycerol.</text>
</comment>
<evidence type="ECO:0000256" key="8">
    <source>
        <dbReference type="ARBA" id="ARBA00023264"/>
    </source>
</evidence>
<keyword evidence="8 9" id="KW-1208">Phospholipid metabolism</keyword>
<dbReference type="GO" id="GO:0005886">
    <property type="term" value="C:plasma membrane"/>
    <property type="evidence" value="ECO:0007669"/>
    <property type="project" value="UniProtKB-SubCell"/>
</dbReference>
<comment type="caution">
    <text evidence="11">The sequence shown here is derived from an EMBL/GenBank/DDBJ whole genome shotgun (WGS) entry which is preliminary data.</text>
</comment>
<feature type="active site" evidence="9">
    <location>
        <position position="332"/>
    </location>
</feature>
<dbReference type="PROSITE" id="PS50035">
    <property type="entry name" value="PLD"/>
    <property type="match status" value="2"/>
</dbReference>